<dbReference type="GO" id="GO:0016020">
    <property type="term" value="C:membrane"/>
    <property type="evidence" value="ECO:0007669"/>
    <property type="project" value="InterPro"/>
</dbReference>
<keyword evidence="1" id="KW-0732">Signal</keyword>
<organism evidence="2 3">
    <name type="scientific">Tetrahymena thermophila (strain SB210)</name>
    <dbReference type="NCBI Taxonomy" id="312017"/>
    <lineage>
        <taxon>Eukaryota</taxon>
        <taxon>Sar</taxon>
        <taxon>Alveolata</taxon>
        <taxon>Ciliophora</taxon>
        <taxon>Intramacronucleata</taxon>
        <taxon>Oligohymenophorea</taxon>
        <taxon>Hymenostomatida</taxon>
        <taxon>Tetrahymenina</taxon>
        <taxon>Tetrahymenidae</taxon>
        <taxon>Tetrahymena</taxon>
    </lineage>
</organism>
<dbReference type="GeneID" id="7823592"/>
<feature type="chain" id="PRO_5004200972" evidence="1">
    <location>
        <begin position="18"/>
        <end position="1663"/>
    </location>
</feature>
<dbReference type="SUPFAM" id="SSF82171">
    <property type="entry name" value="DPP6 N-terminal domain-like"/>
    <property type="match status" value="1"/>
</dbReference>
<dbReference type="KEGG" id="tet:TTHERM_00703460"/>
<reference evidence="3" key="1">
    <citation type="journal article" date="2006" name="PLoS Biol.">
        <title>Macronuclear genome sequence of the ciliate Tetrahymena thermophila, a model eukaryote.</title>
        <authorList>
            <person name="Eisen J.A."/>
            <person name="Coyne R.S."/>
            <person name="Wu M."/>
            <person name="Wu D."/>
            <person name="Thiagarajan M."/>
            <person name="Wortman J.R."/>
            <person name="Badger J.H."/>
            <person name="Ren Q."/>
            <person name="Amedeo P."/>
            <person name="Jones K.M."/>
            <person name="Tallon L.J."/>
            <person name="Delcher A.L."/>
            <person name="Salzberg S.L."/>
            <person name="Silva J.C."/>
            <person name="Haas B.J."/>
            <person name="Majoros W.H."/>
            <person name="Farzad M."/>
            <person name="Carlton J.M."/>
            <person name="Smith R.K. Jr."/>
            <person name="Garg J."/>
            <person name="Pearlman R.E."/>
            <person name="Karrer K.M."/>
            <person name="Sun L."/>
            <person name="Manning G."/>
            <person name="Elde N.C."/>
            <person name="Turkewitz A.P."/>
            <person name="Asai D.J."/>
            <person name="Wilkes D.E."/>
            <person name="Wang Y."/>
            <person name="Cai H."/>
            <person name="Collins K."/>
            <person name="Stewart B.A."/>
            <person name="Lee S.R."/>
            <person name="Wilamowska K."/>
            <person name="Weinberg Z."/>
            <person name="Ruzzo W.L."/>
            <person name="Wloga D."/>
            <person name="Gaertig J."/>
            <person name="Frankel J."/>
            <person name="Tsao C.-C."/>
            <person name="Gorovsky M.A."/>
            <person name="Keeling P.J."/>
            <person name="Waller R.F."/>
            <person name="Patron N.J."/>
            <person name="Cherry J.M."/>
            <person name="Stover N.A."/>
            <person name="Krieger C.J."/>
            <person name="del Toro C."/>
            <person name="Ryder H.F."/>
            <person name="Williamson S.C."/>
            <person name="Barbeau R.A."/>
            <person name="Hamilton E.P."/>
            <person name="Orias E."/>
        </authorList>
    </citation>
    <scope>NUCLEOTIDE SEQUENCE [LARGE SCALE GENOMIC DNA]</scope>
    <source>
        <strain evidence="3">SB210</strain>
    </source>
</reference>
<dbReference type="HOGENOM" id="CLU_225415_0_0_1"/>
<dbReference type="Proteomes" id="UP000009168">
    <property type="component" value="Unassembled WGS sequence"/>
</dbReference>
<dbReference type="SUPFAM" id="SSF101908">
    <property type="entry name" value="Putative isomerase YbhE"/>
    <property type="match status" value="1"/>
</dbReference>
<accession>Q22GH7</accession>
<dbReference type="GO" id="GO:0005509">
    <property type="term" value="F:calcium ion binding"/>
    <property type="evidence" value="ECO:0007669"/>
    <property type="project" value="InterPro"/>
</dbReference>
<keyword evidence="3" id="KW-1185">Reference proteome</keyword>
<dbReference type="EMBL" id="GG662460">
    <property type="protein sequence ID" value="EAR84354.2"/>
    <property type="molecule type" value="Genomic_DNA"/>
</dbReference>
<dbReference type="InParanoid" id="Q22GH7"/>
<keyword evidence="2" id="KW-0378">Hydrolase</keyword>
<evidence type="ECO:0000313" key="3">
    <source>
        <dbReference type="Proteomes" id="UP000009168"/>
    </source>
</evidence>
<protein>
    <submittedName>
        <fullName evidence="2">Calpain family cysteine protease</fullName>
    </submittedName>
</protein>
<dbReference type="RefSeq" id="XP_001032017.2">
    <property type="nucleotide sequence ID" value="XM_001032017.2"/>
</dbReference>
<dbReference type="InterPro" id="IPR015919">
    <property type="entry name" value="Cadherin-like_sf"/>
</dbReference>
<evidence type="ECO:0000256" key="1">
    <source>
        <dbReference type="SAM" id="SignalP"/>
    </source>
</evidence>
<dbReference type="GO" id="GO:0006508">
    <property type="term" value="P:proteolysis"/>
    <property type="evidence" value="ECO:0007669"/>
    <property type="project" value="UniProtKB-KW"/>
</dbReference>
<feature type="signal peptide" evidence="1">
    <location>
        <begin position="1"/>
        <end position="17"/>
    </location>
</feature>
<gene>
    <name evidence="2" type="ORF">TTHERM_00703460</name>
</gene>
<sequence length="1663" mass="190466">MIKKIVLLLLLLYFCMAQQQQQQYDFIYQQNQMSSQLFKNSQLNILQMKSSSLYTVVAAGQSGLWWINNTSTQLIESATVSLKNQDQVSALAITADGNYLLNNYQNKLSLFKVNPNDFSMTLLRQGQNSLAITDIFLTSNEKIAIIVGEKGSVIAYDIWSKTPNQPLLILSQYNSQTNILAYITLSSDMQWLYIADQFLGATILKLTYAENQDGSIKTFNMNLAGQVGGLYFVAQVQATNDNQYLYALDRWYGVQIISLSPLISAKPSSYPVQLKITQLFWPYTDMNPVFMGALISSDSNYLIISVRSQGLIAFDISNRLNPTYYYQIKIPGIPQYIAFTPLQSQIYYTDGTQMIVYDKVQSNLNDDFPNLFNGHQSNLKVFSQAYYQWRCYITPDTQWMLVPETGNVNILSIPNSDPYQITLSGVIKKSGKTRTCNLEFSSDFRYMYQPVNYNINTIDIYDLNTLASNSQSMAITSSLNVASPQRNENISFSKDQKLLVQTFAQGIQIIDSSDILNLKILTTWNVPLVLNGFPGSVGISHDNKWVIIAMRNVGMYLFLDITDPKNPVLQNQITTNGGEQVVISGLYNLAYLCDGSNGLAILDISYLPKIKIISRIAIDGWANQCNLFQNEDFMLISSMDYGMITLVNLLDKQNPVVYSKYQESTQQSFGNCYFKDLSYGFSISQYGLRIFPLKSQIKIHSSFIDITSSNSNPKTVGKSSNLLVGQQIQLQLMMLYAVEGSQITNVYYYSNYQMNSLPYWINFVKSQGSILINVDKSSIDPSNISGSFLNTLIVQVSVPITAQSFIYDGLTNSAQSQAIYNYYQQLGFIDGDNLVTPIFNPNMPISFNVVQLSNPQQNQQLYDKVKLTLQRGIYYNPILFYTAQSLKFDFMNKQQMIQTYSSTVQVSITVTNPIMGIFVNMPYSGVIVSISTSQNQIVLQGPLSNLNKILQNKIFFSEKSPLLSQVTDNGQPQGFILYIDDGINYSQQYTIMLQDAISSFIHIKSEVQLQPSYLLQQQVNDKYSGANVPVIDEVSLEFLPQTFSDQDGFQLSFSAYQKQSDDTFIELKSDYWFKFSNYQLRFYGNAPKDLLNTSVTLKVVATDGYTTVSDVFTINLNQLPLQYVLNLIVSILTPLLSILGIYKYRYVIVNFLNYNNTIYSKETVKTNQVYYKIIPLLGKNLQKSKMMVQQFIHHIQQQKFNSEYQNQQQNVPEAIKESKIVELLLKENPTKHERSNKEMEAYINKQNNMQMTDLHKKIVQKLTKVSIDNNIKSQVFSKICNKDGIVDMQKVLEIIENNIIEYKFNGKKMKISDDIQELKDSSSMLHICVFCLLSRFILSLNSELSFFYEYLKQYSVALKFYYPNDWYKNYITFNYALNEQEQQNIDDISQKNILSLFQFKDDFIKLALESLKQSPQYSEVEQKFKYKNINHNILKQVLIADALGIDSQPIFRYKKCLGESLLIDFSNIQSIEAYKKSGQTNSCCQRKSQFNYTQYGLFSNLKLPYWMQIINKQDLIILQGKPSLDDVDSLQIRIIDNKNYIIKSYNLDILVQDNIQVTKINQFQKQNSKDFNSSNNILTTADRPIRLLNFNQNKRQISQFENYSLNTYIGSNDDEIIENMNLCSEASPQQKSLLNKNVEVKIKIDEDHNSIYASKRIKQKSEI</sequence>
<name>Q22GH7_TETTS</name>
<proteinExistence type="predicted"/>
<dbReference type="OrthoDB" id="327717at2759"/>
<dbReference type="SUPFAM" id="SSF49313">
    <property type="entry name" value="Cadherin-like"/>
    <property type="match status" value="1"/>
</dbReference>
<evidence type="ECO:0000313" key="2">
    <source>
        <dbReference type="EMBL" id="EAR84354.2"/>
    </source>
</evidence>
<keyword evidence="2" id="KW-0645">Protease</keyword>
<dbReference type="GO" id="GO:0008233">
    <property type="term" value="F:peptidase activity"/>
    <property type="evidence" value="ECO:0007669"/>
    <property type="project" value="UniProtKB-KW"/>
</dbReference>